<dbReference type="GO" id="GO:0008270">
    <property type="term" value="F:zinc ion binding"/>
    <property type="evidence" value="ECO:0007669"/>
    <property type="project" value="UniProtKB-KW"/>
</dbReference>
<evidence type="ECO:0000256" key="7">
    <source>
        <dbReference type="ARBA" id="ARBA00023054"/>
    </source>
</evidence>
<evidence type="ECO:0000256" key="9">
    <source>
        <dbReference type="ARBA" id="ARBA00023163"/>
    </source>
</evidence>
<dbReference type="GO" id="GO:0043565">
    <property type="term" value="F:sequence-specific DNA binding"/>
    <property type="evidence" value="ECO:0007669"/>
    <property type="project" value="InterPro"/>
</dbReference>
<dbReference type="GO" id="GO:0005654">
    <property type="term" value="C:nucleoplasm"/>
    <property type="evidence" value="ECO:0007669"/>
    <property type="project" value="UniProtKB-SubCell"/>
</dbReference>
<dbReference type="PROSITE" id="PS50950">
    <property type="entry name" value="ZF_THAP"/>
    <property type="match status" value="1"/>
</dbReference>
<organism evidence="15 16">
    <name type="scientific">Pseudolycoriella hygida</name>
    <dbReference type="NCBI Taxonomy" id="35572"/>
    <lineage>
        <taxon>Eukaryota</taxon>
        <taxon>Metazoa</taxon>
        <taxon>Ecdysozoa</taxon>
        <taxon>Arthropoda</taxon>
        <taxon>Hexapoda</taxon>
        <taxon>Insecta</taxon>
        <taxon>Pterygota</taxon>
        <taxon>Neoptera</taxon>
        <taxon>Endopterygota</taxon>
        <taxon>Diptera</taxon>
        <taxon>Nematocera</taxon>
        <taxon>Sciaroidea</taxon>
        <taxon>Sciaridae</taxon>
        <taxon>Pseudolycoriella</taxon>
    </lineage>
</organism>
<name>A0A9Q0S404_9DIPT</name>
<keyword evidence="16" id="KW-1185">Reference proteome</keyword>
<keyword evidence="3" id="KW-0479">Metal-binding</keyword>
<comment type="subcellular location">
    <subcellularLocation>
        <location evidence="1">Nucleus</location>
        <location evidence="1">Nucleoplasm</location>
    </subcellularLocation>
</comment>
<dbReference type="SUPFAM" id="SSF57716">
    <property type="entry name" value="Glucocorticoid receptor-like (DNA-binding domain)"/>
    <property type="match status" value="1"/>
</dbReference>
<dbReference type="InterPro" id="IPR006612">
    <property type="entry name" value="THAP_Znf"/>
</dbReference>
<evidence type="ECO:0000256" key="1">
    <source>
        <dbReference type="ARBA" id="ARBA00004642"/>
    </source>
</evidence>
<dbReference type="OrthoDB" id="7763850at2759"/>
<evidence type="ECO:0000313" key="16">
    <source>
        <dbReference type="Proteomes" id="UP001151699"/>
    </source>
</evidence>
<dbReference type="InterPro" id="IPR038441">
    <property type="entry name" value="THAP_Znf_sf"/>
</dbReference>
<accession>A0A9Q0S404</accession>
<reference evidence="15" key="1">
    <citation type="submission" date="2022-07" db="EMBL/GenBank/DDBJ databases">
        <authorList>
            <person name="Trinca V."/>
            <person name="Uliana J.V.C."/>
            <person name="Torres T.T."/>
            <person name="Ward R.J."/>
            <person name="Monesi N."/>
        </authorList>
    </citation>
    <scope>NUCLEOTIDE SEQUENCE</scope>
    <source>
        <strain evidence="15">HSMRA1968</strain>
        <tissue evidence="15">Whole embryos</tissue>
    </source>
</reference>
<dbReference type="SMART" id="SM00980">
    <property type="entry name" value="THAP"/>
    <property type="match status" value="1"/>
</dbReference>
<evidence type="ECO:0000256" key="3">
    <source>
        <dbReference type="ARBA" id="ARBA00022723"/>
    </source>
</evidence>
<keyword evidence="10" id="KW-0539">Nucleus</keyword>
<keyword evidence="9" id="KW-0804">Transcription</keyword>
<sequence length="932" mass="105496">MVIKCCVPYCNEEATSGFHNFPADKKRRLCWLKAIQVFHFDEATISKSFRKICGKHFAPSDYQQHANGLVRLKYNAVPNQNLPDSVWMEHCYANRKANETKLFKPIKKQKSQTSIKNCDFIDINFHDPGIAEVAVKHDFEDEVRLLKTPANGKGHKANWNDISELYDINLEGGKKLLPMKITPEHITPNKQKLKVSTAAQVLSQTYGNVMLHCSKYRLLSRDCSGTAQVLLFFNDLFDSMNGSCLKANELKSPVTDGSIHFQYWEYALQMLSKMKFIEKETGKPTNRTKNLQNWQSTIRGFCVLSKKCLSLGMKKIALRTFPIQYGWNIVMLIGKLMYDYLNKCISVLRFNYFQETKLFKPIKKQKSQTSIKNCDFIDINFHDPGIAEVAVKHDFEDEVRLLKITLKGPTTKMFSLNTGLKIIGSASDQDSCNNDGQLLTYKLGGETVVHCYDAPHLLKGTRNNLQTKDLLHFVNKRWSCSDLSLRSVKTPANGKGHKANWNDISELYDINLEGGKKLLPMKITPEHITPNKQKLKVSTAAQVLSQTYGNVMLHCSKYRLLSRDCSGTAQVLLFFNDLFDSMNGSCLKANELKSPVTDGSIHFQYWEYALQMLSKMKFIEKETGKPTNRTKNLQNWQSTIRGFCVLSKKCLSLGMKKIALSSADKYEIKNFLINASDVFRSKFPLTTDRKINCFLDPRYKCLKMTLKITSFLVIAEVRNILADITVEDAHEVPTSSSSATPKAKEARFADYETRKGDSKALLPQKENKKWKEENQRLSRFKAYESNEDDLDQNDELTKYLKLSAMKSSVCIRAGPNNKILEVTDVATFEAFRIYNEYNAHLTKSSCLIIGSRVNAVASTAACNLTENQDDIGSSGDENQVKANIKSEPSANQSEPATFNGPKANDSSDDDNSYSNALEDVAESTTALPRRSE</sequence>
<evidence type="ECO:0000256" key="5">
    <source>
        <dbReference type="ARBA" id="ARBA00022833"/>
    </source>
</evidence>
<dbReference type="InterPro" id="IPR048366">
    <property type="entry name" value="TNP-like_GBD"/>
</dbReference>
<dbReference type="EMBL" id="WJQU01000002">
    <property type="protein sequence ID" value="KAJ6642525.1"/>
    <property type="molecule type" value="Genomic_DNA"/>
</dbReference>
<feature type="compositionally biased region" description="Polar residues" evidence="13">
    <location>
        <begin position="875"/>
        <end position="896"/>
    </location>
</feature>
<feature type="region of interest" description="Disordered" evidence="13">
    <location>
        <begin position="867"/>
        <end position="932"/>
    </location>
</feature>
<comment type="similarity">
    <text evidence="2">Belongs to the THAP1 family.</text>
</comment>
<evidence type="ECO:0000256" key="4">
    <source>
        <dbReference type="ARBA" id="ARBA00022771"/>
    </source>
</evidence>
<evidence type="ECO:0000256" key="11">
    <source>
        <dbReference type="ARBA" id="ARBA00023306"/>
    </source>
</evidence>
<evidence type="ECO:0000259" key="14">
    <source>
        <dbReference type="PROSITE" id="PS50950"/>
    </source>
</evidence>
<evidence type="ECO:0000313" key="15">
    <source>
        <dbReference type="EMBL" id="KAJ6642525.1"/>
    </source>
</evidence>
<proteinExistence type="inferred from homology"/>
<dbReference type="PANTHER" id="PTHR46600:SF1">
    <property type="entry name" value="THAP DOMAIN-CONTAINING PROTEIN 1"/>
    <property type="match status" value="1"/>
</dbReference>
<dbReference type="Pfam" id="PF21788">
    <property type="entry name" value="TNP-like_GBD"/>
    <property type="match status" value="2"/>
</dbReference>
<evidence type="ECO:0000256" key="6">
    <source>
        <dbReference type="ARBA" id="ARBA00023015"/>
    </source>
</evidence>
<keyword evidence="8 12" id="KW-0238">DNA-binding</keyword>
<gene>
    <name evidence="15" type="ORF">Bhyg_07476</name>
</gene>
<keyword evidence="4 12" id="KW-0863">Zinc-finger</keyword>
<dbReference type="InterPro" id="IPR026516">
    <property type="entry name" value="THAP1/10"/>
</dbReference>
<evidence type="ECO:0000256" key="12">
    <source>
        <dbReference type="PROSITE-ProRule" id="PRU00309"/>
    </source>
</evidence>
<comment type="caution">
    <text evidence="15">The sequence shown here is derived from an EMBL/GenBank/DDBJ whole genome shotgun (WGS) entry which is preliminary data.</text>
</comment>
<evidence type="ECO:0000256" key="13">
    <source>
        <dbReference type="SAM" id="MobiDB-lite"/>
    </source>
</evidence>
<feature type="domain" description="THAP-type" evidence="14">
    <location>
        <begin position="1"/>
        <end position="81"/>
    </location>
</feature>
<dbReference type="SMART" id="SM00692">
    <property type="entry name" value="DM3"/>
    <property type="match status" value="1"/>
</dbReference>
<dbReference type="PANTHER" id="PTHR46600">
    <property type="entry name" value="THAP DOMAIN-CONTAINING"/>
    <property type="match status" value="1"/>
</dbReference>
<keyword evidence="11" id="KW-0131">Cell cycle</keyword>
<evidence type="ECO:0000256" key="8">
    <source>
        <dbReference type="ARBA" id="ARBA00023125"/>
    </source>
</evidence>
<keyword evidence="6" id="KW-0805">Transcription regulation</keyword>
<dbReference type="AlphaFoldDB" id="A0A9Q0S404"/>
<dbReference type="Proteomes" id="UP001151699">
    <property type="component" value="Chromosome B"/>
</dbReference>
<evidence type="ECO:0000256" key="2">
    <source>
        <dbReference type="ARBA" id="ARBA00006177"/>
    </source>
</evidence>
<dbReference type="Pfam" id="PF05485">
    <property type="entry name" value="THAP"/>
    <property type="match status" value="1"/>
</dbReference>
<protein>
    <recommendedName>
        <fullName evidence="14">THAP-type domain-containing protein</fullName>
    </recommendedName>
</protein>
<evidence type="ECO:0000256" key="10">
    <source>
        <dbReference type="ARBA" id="ARBA00023242"/>
    </source>
</evidence>
<dbReference type="Gene3D" id="6.20.210.20">
    <property type="entry name" value="THAP domain"/>
    <property type="match status" value="1"/>
</dbReference>
<keyword evidence="5" id="KW-0862">Zinc</keyword>
<keyword evidence="7" id="KW-0175">Coiled coil</keyword>